<dbReference type="InterPro" id="IPR055140">
    <property type="entry name" value="Thiolase_C_2"/>
</dbReference>
<dbReference type="Gene3D" id="3.40.47.10">
    <property type="match status" value="1"/>
</dbReference>
<organism evidence="2 3">
    <name type="scientific">Cryobacterium glaciale</name>
    <dbReference type="NCBI Taxonomy" id="1259145"/>
    <lineage>
        <taxon>Bacteria</taxon>
        <taxon>Bacillati</taxon>
        <taxon>Actinomycetota</taxon>
        <taxon>Actinomycetes</taxon>
        <taxon>Micrococcales</taxon>
        <taxon>Microbacteriaceae</taxon>
        <taxon>Cryobacterium</taxon>
    </lineage>
</organism>
<dbReference type="InterPro" id="IPR002155">
    <property type="entry name" value="Thiolase"/>
</dbReference>
<protein>
    <submittedName>
        <fullName evidence="2">3-ketoacyl-CoA thiolase</fullName>
    </submittedName>
</protein>
<dbReference type="PANTHER" id="PTHR42870">
    <property type="entry name" value="ACETYL-COA C-ACETYLTRANSFERASE"/>
    <property type="match status" value="1"/>
</dbReference>
<dbReference type="EMBL" id="SOEY01000002">
    <property type="protein sequence ID" value="TFB77316.1"/>
    <property type="molecule type" value="Genomic_DNA"/>
</dbReference>
<proteinExistence type="predicted"/>
<dbReference type="CDD" id="cd00829">
    <property type="entry name" value="SCP-x_thiolase"/>
    <property type="match status" value="1"/>
</dbReference>
<dbReference type="Proteomes" id="UP000298173">
    <property type="component" value="Unassembled WGS sequence"/>
</dbReference>
<feature type="domain" description="Thiolase C-terminal" evidence="1">
    <location>
        <begin position="238"/>
        <end position="372"/>
    </location>
</feature>
<dbReference type="OrthoDB" id="9785768at2"/>
<reference evidence="2 3" key="1">
    <citation type="submission" date="2019-03" db="EMBL/GenBank/DDBJ databases">
        <title>Genomics of glacier-inhabiting Cryobacterium strains.</title>
        <authorList>
            <person name="Liu Q."/>
            <person name="Xin Y.-H."/>
        </authorList>
    </citation>
    <scope>NUCLEOTIDE SEQUENCE [LARGE SCALE GENOMIC DNA]</scope>
    <source>
        <strain evidence="2 3">HLT2-23</strain>
    </source>
</reference>
<gene>
    <name evidence="2" type="ORF">E3O06_00745</name>
</gene>
<dbReference type="PANTHER" id="PTHR42870:SF1">
    <property type="entry name" value="NON-SPECIFIC LIPID-TRANSFER PROTEIN-LIKE 2"/>
    <property type="match status" value="1"/>
</dbReference>
<dbReference type="Pfam" id="PF22691">
    <property type="entry name" value="Thiolase_C_1"/>
    <property type="match status" value="1"/>
</dbReference>
<evidence type="ECO:0000313" key="2">
    <source>
        <dbReference type="EMBL" id="TFB77316.1"/>
    </source>
</evidence>
<keyword evidence="3" id="KW-1185">Reference proteome</keyword>
<dbReference type="InterPro" id="IPR016039">
    <property type="entry name" value="Thiolase-like"/>
</dbReference>
<name>A0A4R8V781_9MICO</name>
<evidence type="ECO:0000313" key="3">
    <source>
        <dbReference type="Proteomes" id="UP000298173"/>
    </source>
</evidence>
<comment type="caution">
    <text evidence="2">The sequence shown here is derived from an EMBL/GenBank/DDBJ whole genome shotgun (WGS) entry which is preliminary data.</text>
</comment>
<accession>A0A4R8V781</accession>
<dbReference type="GO" id="GO:0016747">
    <property type="term" value="F:acyltransferase activity, transferring groups other than amino-acyl groups"/>
    <property type="evidence" value="ECO:0007669"/>
    <property type="project" value="InterPro"/>
</dbReference>
<sequence length="378" mass="39826">MTETLLRHTAVLNSAHTLLTPSWSDRQHIDLISEAVTRALKGTSLGINDIDFVIDSGSDFLDGRSISNCGFLGAMGAHHKEESRVEEDGLWSLMYGANKIASGAASVGLIIAYSKPSESDVDAFWTSLLEPFIQRPVGLDQRSAAGLYAQRYLAAAGLGADDLRSVSEHAWAAAARNAGVDVSELPTDDAFWNDDFATPLRRSDLSRPVDGAVAILISNAEVAASATSRPIWITGMGSAIDQHFLAAREPDTFPACEVAAKSAYRMAGGIGPADIDLAEVSATSTVGELMVLEAVGLAEKHHGIDLYRDPDQSRINPSGGALPADPIMATGLVRLHEAASRLGGRPGVEATDARTALVHGAGGFGMQNHCVITLEVNS</sequence>
<evidence type="ECO:0000259" key="1">
    <source>
        <dbReference type="Pfam" id="PF22691"/>
    </source>
</evidence>
<dbReference type="PIRSF" id="PIRSF000429">
    <property type="entry name" value="Ac-CoA_Ac_transf"/>
    <property type="match status" value="1"/>
</dbReference>
<dbReference type="AlphaFoldDB" id="A0A4R8V781"/>
<dbReference type="SUPFAM" id="SSF53901">
    <property type="entry name" value="Thiolase-like"/>
    <property type="match status" value="2"/>
</dbReference>